<dbReference type="Proteomes" id="UP001211522">
    <property type="component" value="Unassembled WGS sequence"/>
</dbReference>
<dbReference type="RefSeq" id="WP_195473985.1">
    <property type="nucleotide sequence ID" value="NZ_JADNHY010000010.1"/>
</dbReference>
<sequence length="188" mass="20862">MKTSELVHYKRMSRWHMFFIILKYTVSMKAVASVVKLYSYYILNYLYGRDKAVIGKCTNIHPTVILREPHNIEIGSNCYFNHNTILNGGKYKAKLKIGNYVQTGPNVAFYVANHNIINVGIPIKEQGYREADIIIEDDVWIGANSVITSGVHIGKGAVIGAGSVVTQDIPAFVIAVGTPAHVIKSRPV</sequence>
<dbReference type="PROSITE" id="PS00101">
    <property type="entry name" value="HEXAPEP_TRANSFERASES"/>
    <property type="match status" value="1"/>
</dbReference>
<dbReference type="InterPro" id="IPR011004">
    <property type="entry name" value="Trimer_LpxA-like_sf"/>
</dbReference>
<evidence type="ECO:0000256" key="4">
    <source>
        <dbReference type="SAM" id="Phobius"/>
    </source>
</evidence>
<protein>
    <submittedName>
        <fullName evidence="5">DapH/DapD/GlmU-related protein</fullName>
    </submittedName>
</protein>
<evidence type="ECO:0000256" key="3">
    <source>
        <dbReference type="ARBA" id="ARBA00023315"/>
    </source>
</evidence>
<proteinExistence type="predicted"/>
<accession>A0AAW6F9B1</accession>
<evidence type="ECO:0000313" key="6">
    <source>
        <dbReference type="Proteomes" id="UP001211522"/>
    </source>
</evidence>
<keyword evidence="4" id="KW-1133">Transmembrane helix</keyword>
<gene>
    <name evidence="5" type="ORF">PN612_14965</name>
</gene>
<dbReference type="EMBL" id="JAQMPX010000110">
    <property type="protein sequence ID" value="MDB9139791.1"/>
    <property type="molecule type" value="Genomic_DNA"/>
</dbReference>
<dbReference type="InterPro" id="IPR018357">
    <property type="entry name" value="Hexapep_transf_CS"/>
</dbReference>
<dbReference type="PANTHER" id="PTHR23416">
    <property type="entry name" value="SIALIC ACID SYNTHASE-RELATED"/>
    <property type="match status" value="1"/>
</dbReference>
<dbReference type="InterPro" id="IPR051159">
    <property type="entry name" value="Hexapeptide_acetyltransf"/>
</dbReference>
<keyword evidence="1" id="KW-0808">Transferase</keyword>
<dbReference type="InterPro" id="IPR001451">
    <property type="entry name" value="Hexapep"/>
</dbReference>
<keyword evidence="3" id="KW-0012">Acyltransferase</keyword>
<keyword evidence="2" id="KW-0677">Repeat</keyword>
<dbReference type="GO" id="GO:0016746">
    <property type="term" value="F:acyltransferase activity"/>
    <property type="evidence" value="ECO:0007669"/>
    <property type="project" value="UniProtKB-KW"/>
</dbReference>
<evidence type="ECO:0000256" key="2">
    <source>
        <dbReference type="ARBA" id="ARBA00022737"/>
    </source>
</evidence>
<reference evidence="5" key="1">
    <citation type="submission" date="2023-01" db="EMBL/GenBank/DDBJ databases">
        <title>Human gut microbiome strain richness.</title>
        <authorList>
            <person name="Chen-Liaw A."/>
        </authorList>
    </citation>
    <scope>NUCLEOTIDE SEQUENCE</scope>
    <source>
        <strain evidence="5">D35st1_E5_D35t1_190705</strain>
    </source>
</reference>
<dbReference type="SUPFAM" id="SSF51161">
    <property type="entry name" value="Trimeric LpxA-like enzymes"/>
    <property type="match status" value="1"/>
</dbReference>
<dbReference type="Gene3D" id="2.160.10.10">
    <property type="entry name" value="Hexapeptide repeat proteins"/>
    <property type="match status" value="1"/>
</dbReference>
<keyword evidence="4" id="KW-0472">Membrane</keyword>
<keyword evidence="4" id="KW-0812">Transmembrane</keyword>
<comment type="caution">
    <text evidence="5">The sequence shown here is derived from an EMBL/GenBank/DDBJ whole genome shotgun (WGS) entry which is preliminary data.</text>
</comment>
<feature type="transmembrane region" description="Helical" evidence="4">
    <location>
        <begin position="21"/>
        <end position="43"/>
    </location>
</feature>
<evidence type="ECO:0000313" key="5">
    <source>
        <dbReference type="EMBL" id="MDB9139791.1"/>
    </source>
</evidence>
<name>A0AAW6F9B1_PARDI</name>
<evidence type="ECO:0000256" key="1">
    <source>
        <dbReference type="ARBA" id="ARBA00022679"/>
    </source>
</evidence>
<dbReference type="AlphaFoldDB" id="A0AAW6F9B1"/>
<dbReference type="Pfam" id="PF14602">
    <property type="entry name" value="Hexapep_2"/>
    <property type="match status" value="1"/>
</dbReference>
<organism evidence="5 6">
    <name type="scientific">Parabacteroides distasonis</name>
    <dbReference type="NCBI Taxonomy" id="823"/>
    <lineage>
        <taxon>Bacteria</taxon>
        <taxon>Pseudomonadati</taxon>
        <taxon>Bacteroidota</taxon>
        <taxon>Bacteroidia</taxon>
        <taxon>Bacteroidales</taxon>
        <taxon>Tannerellaceae</taxon>
        <taxon>Parabacteroides</taxon>
    </lineage>
</organism>